<protein>
    <submittedName>
        <fullName evidence="7">Uncharacterized protein</fullName>
    </submittedName>
</protein>
<feature type="transmembrane region" description="Helical" evidence="6">
    <location>
        <begin position="69"/>
        <end position="90"/>
    </location>
</feature>
<dbReference type="AlphaFoldDB" id="A0A2M7QC31"/>
<evidence type="ECO:0000313" key="7">
    <source>
        <dbReference type="EMBL" id="PIY68795.1"/>
    </source>
</evidence>
<organism evidence="7 8">
    <name type="scientific">Candidatus Roizmanbacteria bacterium CG_4_10_14_0_8_um_filter_39_9</name>
    <dbReference type="NCBI Taxonomy" id="1974829"/>
    <lineage>
        <taxon>Bacteria</taxon>
        <taxon>Candidatus Roizmaniibacteriota</taxon>
    </lineage>
</organism>
<evidence type="ECO:0000313" key="8">
    <source>
        <dbReference type="Proteomes" id="UP000230108"/>
    </source>
</evidence>
<dbReference type="PANTHER" id="PTHR31632:SF2">
    <property type="entry name" value="PLASMA MEMBRANE IRON PERMEASE"/>
    <property type="match status" value="1"/>
</dbReference>
<gene>
    <name evidence="7" type="ORF">COY90_04045</name>
</gene>
<keyword evidence="3 6" id="KW-0812">Transmembrane</keyword>
<accession>A0A2M7QC31</accession>
<evidence type="ECO:0000256" key="1">
    <source>
        <dbReference type="ARBA" id="ARBA00004141"/>
    </source>
</evidence>
<comment type="similarity">
    <text evidence="2">Belongs to the oxidase-dependent Fe transporter (OFeT) (TC 9.A.10.1) family.</text>
</comment>
<dbReference type="EMBL" id="PFLF01000087">
    <property type="protein sequence ID" value="PIY68795.1"/>
    <property type="molecule type" value="Genomic_DNA"/>
</dbReference>
<feature type="transmembrane region" description="Helical" evidence="6">
    <location>
        <begin position="182"/>
        <end position="200"/>
    </location>
</feature>
<proteinExistence type="inferred from homology"/>
<keyword evidence="5 6" id="KW-0472">Membrane</keyword>
<evidence type="ECO:0000256" key="5">
    <source>
        <dbReference type="ARBA" id="ARBA00023136"/>
    </source>
</evidence>
<dbReference type="Proteomes" id="UP000230108">
    <property type="component" value="Unassembled WGS sequence"/>
</dbReference>
<keyword evidence="4 6" id="KW-1133">Transmembrane helix</keyword>
<dbReference type="GO" id="GO:0015093">
    <property type="term" value="F:ferrous iron transmembrane transporter activity"/>
    <property type="evidence" value="ECO:0007669"/>
    <property type="project" value="TreeGrafter"/>
</dbReference>
<sequence length="208" mass="23361">MSTFLIVFREFMESLLLMSILLGFSKREGLHKEKSILAGGILGILFSVFITFSVFYVLPLIHISLPSELIDLIGHLAIILSGVMLLYITYRIHPLFAVHKNKHVANLFSQKNIKDASFFVPTFLLVLQEGFEIVLFTMTTSFTHSLASNSLSLVLGFVAAVAASSLLYLTYLKNHVKKLFKITEYTLIIYGAYLIIHGGTELFESLLH</sequence>
<comment type="caution">
    <text evidence="7">The sequence shown here is derived from an EMBL/GenBank/DDBJ whole genome shotgun (WGS) entry which is preliminary data.</text>
</comment>
<name>A0A2M7QC31_9BACT</name>
<comment type="subcellular location">
    <subcellularLocation>
        <location evidence="1">Membrane</location>
        <topology evidence="1">Multi-pass membrane protein</topology>
    </subcellularLocation>
</comment>
<feature type="transmembrane region" description="Helical" evidence="6">
    <location>
        <begin position="36"/>
        <end position="57"/>
    </location>
</feature>
<dbReference type="InterPro" id="IPR004923">
    <property type="entry name" value="FTR1/Fip1/EfeU"/>
</dbReference>
<evidence type="ECO:0000256" key="2">
    <source>
        <dbReference type="ARBA" id="ARBA00008333"/>
    </source>
</evidence>
<dbReference type="Pfam" id="PF03239">
    <property type="entry name" value="FTR1"/>
    <property type="match status" value="1"/>
</dbReference>
<feature type="transmembrane region" description="Helical" evidence="6">
    <location>
        <begin position="6"/>
        <end position="24"/>
    </location>
</feature>
<dbReference type="GO" id="GO:0033573">
    <property type="term" value="C:high-affinity iron permease complex"/>
    <property type="evidence" value="ECO:0007669"/>
    <property type="project" value="InterPro"/>
</dbReference>
<evidence type="ECO:0000256" key="3">
    <source>
        <dbReference type="ARBA" id="ARBA00022692"/>
    </source>
</evidence>
<feature type="transmembrane region" description="Helical" evidence="6">
    <location>
        <begin position="150"/>
        <end position="170"/>
    </location>
</feature>
<dbReference type="PANTHER" id="PTHR31632">
    <property type="entry name" value="IRON TRANSPORTER FTH1"/>
    <property type="match status" value="1"/>
</dbReference>
<feature type="transmembrane region" description="Helical" evidence="6">
    <location>
        <begin position="118"/>
        <end position="138"/>
    </location>
</feature>
<evidence type="ECO:0000256" key="6">
    <source>
        <dbReference type="SAM" id="Phobius"/>
    </source>
</evidence>
<evidence type="ECO:0000256" key="4">
    <source>
        <dbReference type="ARBA" id="ARBA00022989"/>
    </source>
</evidence>
<reference evidence="8" key="1">
    <citation type="submission" date="2017-09" db="EMBL/GenBank/DDBJ databases">
        <title>Depth-based differentiation of microbial function through sediment-hosted aquifers and enrichment of novel symbionts in the deep terrestrial subsurface.</title>
        <authorList>
            <person name="Probst A.J."/>
            <person name="Ladd B."/>
            <person name="Jarett J.K."/>
            <person name="Geller-Mcgrath D.E."/>
            <person name="Sieber C.M.K."/>
            <person name="Emerson J.B."/>
            <person name="Anantharaman K."/>
            <person name="Thomas B.C."/>
            <person name="Malmstrom R."/>
            <person name="Stieglmeier M."/>
            <person name="Klingl A."/>
            <person name="Woyke T."/>
            <person name="Ryan C.M."/>
            <person name="Banfield J.F."/>
        </authorList>
    </citation>
    <scope>NUCLEOTIDE SEQUENCE [LARGE SCALE GENOMIC DNA]</scope>
</reference>